<comment type="caution">
    <text evidence="3">The sequence shown here is derived from an EMBL/GenBank/DDBJ whole genome shotgun (WGS) entry which is preliminary data.</text>
</comment>
<dbReference type="InterPro" id="IPR005625">
    <property type="entry name" value="PepSY-ass_TM"/>
</dbReference>
<sequence length="75" mass="8870">MHLLVENTYWNLHMGKWMGQWGKFFTFVGGLIATSLPITGFYIWWGRRRKHKKRPTQRKRQALNTTADTLTHPGV</sequence>
<evidence type="ECO:0000313" key="4">
    <source>
        <dbReference type="Proteomes" id="UP000597338"/>
    </source>
</evidence>
<evidence type="ECO:0000313" key="3">
    <source>
        <dbReference type="EMBL" id="GGC38701.1"/>
    </source>
</evidence>
<evidence type="ECO:0000256" key="2">
    <source>
        <dbReference type="SAM" id="Phobius"/>
    </source>
</evidence>
<keyword evidence="2" id="KW-0472">Membrane</keyword>
<feature type="region of interest" description="Disordered" evidence="1">
    <location>
        <begin position="52"/>
        <end position="75"/>
    </location>
</feature>
<dbReference type="Pfam" id="PF03929">
    <property type="entry name" value="PepSY_TM"/>
    <property type="match status" value="1"/>
</dbReference>
<name>A0ABQ1MF49_9SPHI</name>
<keyword evidence="4" id="KW-1185">Reference proteome</keyword>
<organism evidence="3 4">
    <name type="scientific">Parapedobacter defluvii</name>
    <dbReference type="NCBI Taxonomy" id="2045106"/>
    <lineage>
        <taxon>Bacteria</taxon>
        <taxon>Pseudomonadati</taxon>
        <taxon>Bacteroidota</taxon>
        <taxon>Sphingobacteriia</taxon>
        <taxon>Sphingobacteriales</taxon>
        <taxon>Sphingobacteriaceae</taxon>
        <taxon>Parapedobacter</taxon>
    </lineage>
</organism>
<keyword evidence="2" id="KW-1133">Transmembrane helix</keyword>
<feature type="transmembrane region" description="Helical" evidence="2">
    <location>
        <begin position="24"/>
        <end position="45"/>
    </location>
</feature>
<feature type="compositionally biased region" description="Basic residues" evidence="1">
    <location>
        <begin position="52"/>
        <end position="61"/>
    </location>
</feature>
<keyword evidence="2" id="KW-0812">Transmembrane</keyword>
<reference evidence="4" key="1">
    <citation type="journal article" date="2019" name="Int. J. Syst. Evol. Microbiol.">
        <title>The Global Catalogue of Microorganisms (GCM) 10K type strain sequencing project: providing services to taxonomists for standard genome sequencing and annotation.</title>
        <authorList>
            <consortium name="The Broad Institute Genomics Platform"/>
            <consortium name="The Broad Institute Genome Sequencing Center for Infectious Disease"/>
            <person name="Wu L."/>
            <person name="Ma J."/>
        </authorList>
    </citation>
    <scope>NUCLEOTIDE SEQUENCE [LARGE SCALE GENOMIC DNA]</scope>
    <source>
        <strain evidence="4">CGMCC 1.15342</strain>
    </source>
</reference>
<evidence type="ECO:0000256" key="1">
    <source>
        <dbReference type="SAM" id="MobiDB-lite"/>
    </source>
</evidence>
<evidence type="ECO:0008006" key="5">
    <source>
        <dbReference type="Google" id="ProtNLM"/>
    </source>
</evidence>
<dbReference type="EMBL" id="BMIK01000013">
    <property type="protein sequence ID" value="GGC38701.1"/>
    <property type="molecule type" value="Genomic_DNA"/>
</dbReference>
<proteinExistence type="predicted"/>
<gene>
    <name evidence="3" type="ORF">GCM10011386_33550</name>
</gene>
<dbReference type="Proteomes" id="UP000597338">
    <property type="component" value="Unassembled WGS sequence"/>
</dbReference>
<protein>
    <recommendedName>
        <fullName evidence="5">PepSY-associated TM region</fullName>
    </recommendedName>
</protein>
<accession>A0ABQ1MF49</accession>